<organism evidence="1 2">
    <name type="scientific">candidate division WWE3 bacterium CG08_land_8_20_14_0_20_40_13</name>
    <dbReference type="NCBI Taxonomy" id="1975084"/>
    <lineage>
        <taxon>Bacteria</taxon>
        <taxon>Katanobacteria</taxon>
    </lineage>
</organism>
<dbReference type="EMBL" id="PEYT01000030">
    <property type="protein sequence ID" value="PIS22827.1"/>
    <property type="molecule type" value="Genomic_DNA"/>
</dbReference>
<name>A0A2H0XD08_UNCKA</name>
<comment type="caution">
    <text evidence="1">The sequence shown here is derived from an EMBL/GenBank/DDBJ whole genome shotgun (WGS) entry which is preliminary data.</text>
</comment>
<gene>
    <name evidence="1" type="ORF">COT49_03365</name>
</gene>
<dbReference type="AlphaFoldDB" id="A0A2H0XD08"/>
<accession>A0A2H0XD08</accession>
<reference evidence="2" key="1">
    <citation type="submission" date="2017-09" db="EMBL/GenBank/DDBJ databases">
        <title>Depth-based differentiation of microbial function through sediment-hosted aquifers and enrichment of novel symbionts in the deep terrestrial subsurface.</title>
        <authorList>
            <person name="Probst A.J."/>
            <person name="Ladd B."/>
            <person name="Jarett J.K."/>
            <person name="Geller-Mcgrath D.E."/>
            <person name="Sieber C.M.K."/>
            <person name="Emerson J.B."/>
            <person name="Anantharaman K."/>
            <person name="Thomas B.C."/>
            <person name="Malmstrom R."/>
            <person name="Stieglmeier M."/>
            <person name="Klingl A."/>
            <person name="Woyke T."/>
            <person name="Ryan C.M."/>
            <person name="Banfield J.F."/>
        </authorList>
    </citation>
    <scope>NUCLEOTIDE SEQUENCE [LARGE SCALE GENOMIC DNA]</scope>
</reference>
<sequence length="64" mass="7265">MRYLSYKKLFKIFAFFFVPLSAECSSRLFRKRGGWLARRSLGEGLGGAAQHCEPRLAGRANNLI</sequence>
<evidence type="ECO:0000313" key="2">
    <source>
        <dbReference type="Proteomes" id="UP000230340"/>
    </source>
</evidence>
<dbReference type="Proteomes" id="UP000230340">
    <property type="component" value="Unassembled WGS sequence"/>
</dbReference>
<proteinExistence type="predicted"/>
<protein>
    <submittedName>
        <fullName evidence="1">Uncharacterized protein</fullName>
    </submittedName>
</protein>
<evidence type="ECO:0000313" key="1">
    <source>
        <dbReference type="EMBL" id="PIS22827.1"/>
    </source>
</evidence>